<keyword evidence="3" id="KW-1185">Reference proteome</keyword>
<gene>
    <name evidence="2" type="ORF">LSTR_LSTR015067</name>
    <name evidence="1" type="ORF">LSTR_LSTR015837</name>
</gene>
<comment type="caution">
    <text evidence="1">The sequence shown here is derived from an EMBL/GenBank/DDBJ whole genome shotgun (WGS) entry which is preliminary data.</text>
</comment>
<dbReference type="EMBL" id="QKKF02012623">
    <property type="protein sequence ID" value="RZF43602.1"/>
    <property type="molecule type" value="Genomic_DNA"/>
</dbReference>
<evidence type="ECO:0000313" key="3">
    <source>
        <dbReference type="Proteomes" id="UP000291343"/>
    </source>
</evidence>
<dbReference type="InParanoid" id="A0A482WV36"/>
<reference evidence="1 3" key="1">
    <citation type="journal article" date="2017" name="Gigascience">
        <title>Genome sequence of the small brown planthopper, Laodelphax striatellus.</title>
        <authorList>
            <person name="Zhu J."/>
            <person name="Jiang F."/>
            <person name="Wang X."/>
            <person name="Yang P."/>
            <person name="Bao Y."/>
            <person name="Zhao W."/>
            <person name="Wang W."/>
            <person name="Lu H."/>
            <person name="Wang Q."/>
            <person name="Cui N."/>
            <person name="Li J."/>
            <person name="Chen X."/>
            <person name="Luo L."/>
            <person name="Yu J."/>
            <person name="Kang L."/>
            <person name="Cui F."/>
        </authorList>
    </citation>
    <scope>NUCLEOTIDE SEQUENCE [LARGE SCALE GENOMIC DNA]</scope>
    <source>
        <strain evidence="1">Lst14</strain>
        <tissue evidence="1">Whole body</tissue>
    </source>
</reference>
<reference evidence="1" key="2">
    <citation type="submission" date="2019-02" db="EMBL/GenBank/DDBJ databases">
        <authorList>
            <person name="Zhu J."/>
            <person name="Jiang F."/>
            <person name="Wang X."/>
            <person name="Yang P."/>
            <person name="Bao Y."/>
            <person name="Zhao W."/>
            <person name="Wang W."/>
            <person name="Lu H."/>
            <person name="Wang Q."/>
            <person name="Cui N."/>
            <person name="Li J."/>
            <person name="Chen X."/>
            <person name="Luo L."/>
            <person name="Yu J."/>
            <person name="Kang L."/>
            <person name="Cui F."/>
        </authorList>
    </citation>
    <scope>NUCLEOTIDE SEQUENCE</scope>
    <source>
        <strain evidence="1">Lst14</strain>
        <tissue evidence="1">Whole body</tissue>
    </source>
</reference>
<dbReference type="Proteomes" id="UP000291343">
    <property type="component" value="Unassembled WGS sequence"/>
</dbReference>
<accession>A0A482WV36</accession>
<dbReference type="EMBL" id="QKKF02025283">
    <property type="protein sequence ID" value="RZF37156.1"/>
    <property type="molecule type" value="Genomic_DNA"/>
</dbReference>
<protein>
    <submittedName>
        <fullName evidence="1">Uncharacterized protein</fullName>
    </submittedName>
</protein>
<evidence type="ECO:0000313" key="1">
    <source>
        <dbReference type="EMBL" id="RZF37156.1"/>
    </source>
</evidence>
<name>A0A482WV36_LAOST</name>
<proteinExistence type="predicted"/>
<organism evidence="1 3">
    <name type="scientific">Laodelphax striatellus</name>
    <name type="common">Small brown planthopper</name>
    <name type="synonym">Delphax striatella</name>
    <dbReference type="NCBI Taxonomy" id="195883"/>
    <lineage>
        <taxon>Eukaryota</taxon>
        <taxon>Metazoa</taxon>
        <taxon>Ecdysozoa</taxon>
        <taxon>Arthropoda</taxon>
        <taxon>Hexapoda</taxon>
        <taxon>Insecta</taxon>
        <taxon>Pterygota</taxon>
        <taxon>Neoptera</taxon>
        <taxon>Paraneoptera</taxon>
        <taxon>Hemiptera</taxon>
        <taxon>Auchenorrhyncha</taxon>
        <taxon>Fulgoroidea</taxon>
        <taxon>Delphacidae</taxon>
        <taxon>Criomorphinae</taxon>
        <taxon>Laodelphax</taxon>
    </lineage>
</organism>
<evidence type="ECO:0000313" key="2">
    <source>
        <dbReference type="EMBL" id="RZF43602.1"/>
    </source>
</evidence>
<dbReference type="AlphaFoldDB" id="A0A482WV36"/>
<sequence>MKPSILPLTAAVPCHREPAQQQQRGLLSSLFTCLACAAMHQCLHAIRFDASTMQKPSTCLKLPPFQHPRSTSEIFQWKG</sequence>